<name>A0AAV4D9A7_9GAST</name>
<comment type="caution">
    <text evidence="15">The sequence shown here is derived from an EMBL/GenBank/DDBJ whole genome shotgun (WGS) entry which is preliminary data.</text>
</comment>
<dbReference type="EMBL" id="BLXT01007631">
    <property type="protein sequence ID" value="GFO40705.1"/>
    <property type="molecule type" value="Genomic_DNA"/>
</dbReference>
<organism evidence="15 16">
    <name type="scientific">Plakobranchus ocellatus</name>
    <dbReference type="NCBI Taxonomy" id="259542"/>
    <lineage>
        <taxon>Eukaryota</taxon>
        <taxon>Metazoa</taxon>
        <taxon>Spiralia</taxon>
        <taxon>Lophotrochozoa</taxon>
        <taxon>Mollusca</taxon>
        <taxon>Gastropoda</taxon>
        <taxon>Heterobranchia</taxon>
        <taxon>Euthyneura</taxon>
        <taxon>Panpulmonata</taxon>
        <taxon>Sacoglossa</taxon>
        <taxon>Placobranchoidea</taxon>
        <taxon>Plakobranchidae</taxon>
        <taxon>Plakobranchus</taxon>
    </lineage>
</organism>
<evidence type="ECO:0000256" key="1">
    <source>
        <dbReference type="ARBA" id="ARBA00004651"/>
    </source>
</evidence>
<evidence type="ECO:0000256" key="4">
    <source>
        <dbReference type="ARBA" id="ARBA00022989"/>
    </source>
</evidence>
<feature type="transmembrane region" description="Helical" evidence="13">
    <location>
        <begin position="183"/>
        <end position="202"/>
    </location>
</feature>
<keyword evidence="16" id="KW-1185">Reference proteome</keyword>
<evidence type="ECO:0000256" key="13">
    <source>
        <dbReference type="SAM" id="Phobius"/>
    </source>
</evidence>
<evidence type="ECO:0000256" key="9">
    <source>
        <dbReference type="ARBA" id="ARBA00023180"/>
    </source>
</evidence>
<keyword evidence="2" id="KW-1003">Cell membrane</keyword>
<evidence type="ECO:0000256" key="3">
    <source>
        <dbReference type="ARBA" id="ARBA00022692"/>
    </source>
</evidence>
<evidence type="ECO:0000256" key="10">
    <source>
        <dbReference type="ARBA" id="ARBA00023224"/>
    </source>
</evidence>
<accession>A0AAV4D9A7</accession>
<evidence type="ECO:0000256" key="6">
    <source>
        <dbReference type="ARBA" id="ARBA00023136"/>
    </source>
</evidence>
<feature type="compositionally biased region" description="Polar residues" evidence="12">
    <location>
        <begin position="416"/>
        <end position="435"/>
    </location>
</feature>
<dbReference type="Pfam" id="PF00001">
    <property type="entry name" value="7tm_1"/>
    <property type="match status" value="1"/>
</dbReference>
<dbReference type="InterPro" id="IPR017452">
    <property type="entry name" value="GPCR_Rhodpsn_7TM"/>
</dbReference>
<dbReference type="PROSITE" id="PS00237">
    <property type="entry name" value="G_PROTEIN_RECEP_F1_1"/>
    <property type="match status" value="1"/>
</dbReference>
<evidence type="ECO:0000313" key="16">
    <source>
        <dbReference type="Proteomes" id="UP000735302"/>
    </source>
</evidence>
<keyword evidence="5 11" id="KW-0297">G-protein coupled receptor</keyword>
<dbReference type="GO" id="GO:0005886">
    <property type="term" value="C:plasma membrane"/>
    <property type="evidence" value="ECO:0007669"/>
    <property type="project" value="UniProtKB-SubCell"/>
</dbReference>
<gene>
    <name evidence="15" type="ORF">PoB_006721000</name>
</gene>
<sequence length="521" mass="58259">MYVPLLSSALPPELYSIWEAYPWKFGQTFCIFKSYLNEVTPYAGVLTITAFTVERYLAICHPLREQRGSRQARALRCVLTVWLVSALCALPYPVHTRVFPWAINPLDQSPIEDSLVCNIPVKWLQTMIYCFQISTFVFFILPMIVITIMYMMIGVRLRNSAVTNDVTAQTAQSKTVATRARRAVLKMLVAVVVAFFVCWAPFHAQRLMTVYIRHDQWTPELLTLQSHLFYVSGILYFMSCTINPILYNLLSRKFRQAFKRTLCRCCIGFDAHSIPVFYRLRAKFVNTDGHSEGLAPRADAVEVGSGHVGGHGVPPHHHIMSKQALIRWTADKNLDIRLAHVGGEGRGGGNLFNTFGCRAFSRRYAHPSTKETTFIDQNSSSSGAHAHSDSRLHRLCRHKDCFNGRASAMEGLTPPSGRTQSTCSGPHQQHPSPASTLPPVSHHIQGPFCKSSCTHVNSDDVNLSEKGNCRVAKITFSHQNINTSCSCHRSQNIAARSHTRSNIYGRIGHATANIHGAAISF</sequence>
<reference evidence="15 16" key="1">
    <citation type="journal article" date="2021" name="Elife">
        <title>Chloroplast acquisition without the gene transfer in kleptoplastic sea slugs, Plakobranchus ocellatus.</title>
        <authorList>
            <person name="Maeda T."/>
            <person name="Takahashi S."/>
            <person name="Yoshida T."/>
            <person name="Shimamura S."/>
            <person name="Takaki Y."/>
            <person name="Nagai Y."/>
            <person name="Toyoda A."/>
            <person name="Suzuki Y."/>
            <person name="Arimoto A."/>
            <person name="Ishii H."/>
            <person name="Satoh N."/>
            <person name="Nishiyama T."/>
            <person name="Hasebe M."/>
            <person name="Maruyama T."/>
            <person name="Minagawa J."/>
            <person name="Obokata J."/>
            <person name="Shigenobu S."/>
        </authorList>
    </citation>
    <scope>NUCLEOTIDE SEQUENCE [LARGE SCALE GENOMIC DNA]</scope>
</reference>
<evidence type="ECO:0000259" key="14">
    <source>
        <dbReference type="PROSITE" id="PS50262"/>
    </source>
</evidence>
<protein>
    <submittedName>
        <fullName evidence="15">Neuropeptide capa receptor</fullName>
    </submittedName>
</protein>
<keyword evidence="9" id="KW-0325">Glycoprotein</keyword>
<evidence type="ECO:0000256" key="2">
    <source>
        <dbReference type="ARBA" id="ARBA00022475"/>
    </source>
</evidence>
<keyword evidence="6 13" id="KW-0472">Membrane</keyword>
<feature type="transmembrane region" description="Helical" evidence="13">
    <location>
        <begin position="74"/>
        <end position="94"/>
    </location>
</feature>
<evidence type="ECO:0000256" key="8">
    <source>
        <dbReference type="ARBA" id="ARBA00023170"/>
    </source>
</evidence>
<keyword evidence="3 11" id="KW-0812">Transmembrane</keyword>
<proteinExistence type="inferred from homology"/>
<keyword evidence="10 11" id="KW-0807">Transducer</keyword>
<dbReference type="PANTHER" id="PTHR24243:SF208">
    <property type="entry name" value="PYROKININ-1 RECEPTOR"/>
    <property type="match status" value="1"/>
</dbReference>
<evidence type="ECO:0000256" key="11">
    <source>
        <dbReference type="RuleBase" id="RU000688"/>
    </source>
</evidence>
<keyword evidence="7" id="KW-1015">Disulfide bond</keyword>
<feature type="transmembrane region" description="Helical" evidence="13">
    <location>
        <begin position="126"/>
        <end position="150"/>
    </location>
</feature>
<dbReference type="AlphaFoldDB" id="A0AAV4D9A7"/>
<evidence type="ECO:0000313" key="15">
    <source>
        <dbReference type="EMBL" id="GFO40705.1"/>
    </source>
</evidence>
<dbReference type="Proteomes" id="UP000735302">
    <property type="component" value="Unassembled WGS sequence"/>
</dbReference>
<keyword evidence="4 13" id="KW-1133">Transmembrane helix</keyword>
<keyword evidence="8 11" id="KW-0675">Receptor</keyword>
<feature type="domain" description="G-protein coupled receptors family 1 profile" evidence="14">
    <location>
        <begin position="1"/>
        <end position="247"/>
    </location>
</feature>
<dbReference type="GO" id="GO:0001607">
    <property type="term" value="F:neuromedin U receptor activity"/>
    <property type="evidence" value="ECO:0007669"/>
    <property type="project" value="InterPro"/>
</dbReference>
<feature type="transmembrane region" description="Helical" evidence="13">
    <location>
        <begin position="228"/>
        <end position="250"/>
    </location>
</feature>
<dbReference type="PRINTS" id="PR00237">
    <property type="entry name" value="GPCRRHODOPSN"/>
</dbReference>
<dbReference type="PANTHER" id="PTHR24243">
    <property type="entry name" value="G-PROTEIN COUPLED RECEPTOR"/>
    <property type="match status" value="1"/>
</dbReference>
<comment type="similarity">
    <text evidence="11">Belongs to the G-protein coupled receptor 1 family.</text>
</comment>
<dbReference type="PROSITE" id="PS50262">
    <property type="entry name" value="G_PROTEIN_RECEP_F1_2"/>
    <property type="match status" value="1"/>
</dbReference>
<dbReference type="SUPFAM" id="SSF81321">
    <property type="entry name" value="Family A G protein-coupled receptor-like"/>
    <property type="match status" value="1"/>
</dbReference>
<comment type="subcellular location">
    <subcellularLocation>
        <location evidence="1">Cell membrane</location>
        <topology evidence="1">Multi-pass membrane protein</topology>
    </subcellularLocation>
</comment>
<dbReference type="PRINTS" id="PR01565">
    <property type="entry name" value="NEUROMEDINUR"/>
</dbReference>
<evidence type="ECO:0000256" key="7">
    <source>
        <dbReference type="ARBA" id="ARBA00023157"/>
    </source>
</evidence>
<evidence type="ECO:0000256" key="5">
    <source>
        <dbReference type="ARBA" id="ARBA00023040"/>
    </source>
</evidence>
<dbReference type="InterPro" id="IPR005390">
    <property type="entry name" value="NeuromedU_rcpt"/>
</dbReference>
<evidence type="ECO:0000256" key="12">
    <source>
        <dbReference type="SAM" id="MobiDB-lite"/>
    </source>
</evidence>
<dbReference type="Gene3D" id="1.20.1070.10">
    <property type="entry name" value="Rhodopsin 7-helix transmembrane proteins"/>
    <property type="match status" value="1"/>
</dbReference>
<feature type="region of interest" description="Disordered" evidence="12">
    <location>
        <begin position="407"/>
        <end position="441"/>
    </location>
</feature>
<dbReference type="InterPro" id="IPR000276">
    <property type="entry name" value="GPCR_Rhodpsn"/>
</dbReference>